<dbReference type="Pfam" id="PF01047">
    <property type="entry name" value="MarR"/>
    <property type="match status" value="1"/>
</dbReference>
<feature type="compositionally biased region" description="Basic and acidic residues" evidence="4">
    <location>
        <begin position="200"/>
        <end position="209"/>
    </location>
</feature>
<dbReference type="RefSeq" id="WP_209558159.1">
    <property type="nucleotide sequence ID" value="NZ_JAEDXU010000007.1"/>
</dbReference>
<keyword evidence="3" id="KW-0804">Transcription</keyword>
<evidence type="ECO:0000313" key="7">
    <source>
        <dbReference type="Proteomes" id="UP000673375"/>
    </source>
</evidence>
<accession>A0ABS4CMX1</accession>
<feature type="compositionally biased region" description="Gly residues" evidence="4">
    <location>
        <begin position="163"/>
        <end position="174"/>
    </location>
</feature>
<keyword evidence="7" id="KW-1185">Reference proteome</keyword>
<gene>
    <name evidence="6" type="ORF">I6N96_13935</name>
</gene>
<proteinExistence type="predicted"/>
<feature type="region of interest" description="Disordered" evidence="4">
    <location>
        <begin position="163"/>
        <end position="221"/>
    </location>
</feature>
<evidence type="ECO:0000313" key="6">
    <source>
        <dbReference type="EMBL" id="MBP1047380.1"/>
    </source>
</evidence>
<dbReference type="Gene3D" id="1.10.10.10">
    <property type="entry name" value="Winged helix-like DNA-binding domain superfamily/Winged helix DNA-binding domain"/>
    <property type="match status" value="1"/>
</dbReference>
<dbReference type="Proteomes" id="UP000673375">
    <property type="component" value="Unassembled WGS sequence"/>
</dbReference>
<dbReference type="EMBL" id="JAEDXU010000007">
    <property type="protein sequence ID" value="MBP1047380.1"/>
    <property type="molecule type" value="Genomic_DNA"/>
</dbReference>
<evidence type="ECO:0000256" key="2">
    <source>
        <dbReference type="ARBA" id="ARBA00023125"/>
    </source>
</evidence>
<keyword evidence="1" id="KW-0805">Transcription regulation</keyword>
<name>A0ABS4CMX1_9ENTE</name>
<dbReference type="InterPro" id="IPR023187">
    <property type="entry name" value="Tscrpt_reg_MarR-type_CS"/>
</dbReference>
<sequence length="221" mass="24901">MTEYESTFLEKYLYLEGLLHRYFAWKRREQGPHANPHKGQGRILSILKLQPEITQKEMTFLLDMRPQSLGELLTKLEKAGFITREPSAEDRRVMVIKLTDTGAEEADKMNATEEETIFDVLTEEEQDQFSAIIDKLTKAVEAEMPEDIGRSGRPDGRGFGFGGYRGGGRGGFGPNGMADFDPRTSGKGFPGFGPGRRPFHPHEGHHHPFEGFSDEPVEDNE</sequence>
<reference evidence="6 7" key="1">
    <citation type="submission" date="2020-12" db="EMBL/GenBank/DDBJ databases">
        <title>Vagococcus allomyrinae sp. nov. and Enterococcus lavae sp. nov., isolated from the larvae of Allomyrina dichotoma.</title>
        <authorList>
            <person name="Lee S.D."/>
        </authorList>
    </citation>
    <scope>NUCLEOTIDE SEQUENCE [LARGE SCALE GENOMIC DNA]</scope>
    <source>
        <strain evidence="6 7">BWM-S5</strain>
    </source>
</reference>
<evidence type="ECO:0000256" key="4">
    <source>
        <dbReference type="SAM" id="MobiDB-lite"/>
    </source>
</evidence>
<dbReference type="PANTHER" id="PTHR42756">
    <property type="entry name" value="TRANSCRIPTIONAL REGULATOR, MARR"/>
    <property type="match status" value="1"/>
</dbReference>
<dbReference type="InterPro" id="IPR036390">
    <property type="entry name" value="WH_DNA-bd_sf"/>
</dbReference>
<protein>
    <submittedName>
        <fullName evidence="6">Winged helix-turn-helix transcriptional regulator</fullName>
    </submittedName>
</protein>
<evidence type="ECO:0000259" key="5">
    <source>
        <dbReference type="PROSITE" id="PS50995"/>
    </source>
</evidence>
<keyword evidence="2" id="KW-0238">DNA-binding</keyword>
<dbReference type="SUPFAM" id="SSF46785">
    <property type="entry name" value="Winged helix' DNA-binding domain"/>
    <property type="match status" value="1"/>
</dbReference>
<feature type="compositionally biased region" description="Acidic residues" evidence="4">
    <location>
        <begin position="212"/>
        <end position="221"/>
    </location>
</feature>
<evidence type="ECO:0000256" key="1">
    <source>
        <dbReference type="ARBA" id="ARBA00023015"/>
    </source>
</evidence>
<dbReference type="PANTHER" id="PTHR42756:SF1">
    <property type="entry name" value="TRANSCRIPTIONAL REPRESSOR OF EMRAB OPERON"/>
    <property type="match status" value="1"/>
</dbReference>
<dbReference type="PROSITE" id="PS50995">
    <property type="entry name" value="HTH_MARR_2"/>
    <property type="match status" value="1"/>
</dbReference>
<dbReference type="InterPro" id="IPR036388">
    <property type="entry name" value="WH-like_DNA-bd_sf"/>
</dbReference>
<evidence type="ECO:0000256" key="3">
    <source>
        <dbReference type="ARBA" id="ARBA00023163"/>
    </source>
</evidence>
<organism evidence="6 7">
    <name type="scientific">Enterococcus larvae</name>
    <dbReference type="NCBI Taxonomy" id="2794352"/>
    <lineage>
        <taxon>Bacteria</taxon>
        <taxon>Bacillati</taxon>
        <taxon>Bacillota</taxon>
        <taxon>Bacilli</taxon>
        <taxon>Lactobacillales</taxon>
        <taxon>Enterococcaceae</taxon>
        <taxon>Enterococcus</taxon>
    </lineage>
</organism>
<dbReference type="SMART" id="SM00347">
    <property type="entry name" value="HTH_MARR"/>
    <property type="match status" value="1"/>
</dbReference>
<feature type="domain" description="HTH marR-type" evidence="5">
    <location>
        <begin position="12"/>
        <end position="138"/>
    </location>
</feature>
<dbReference type="PROSITE" id="PS01117">
    <property type="entry name" value="HTH_MARR_1"/>
    <property type="match status" value="1"/>
</dbReference>
<comment type="caution">
    <text evidence="6">The sequence shown here is derived from an EMBL/GenBank/DDBJ whole genome shotgun (WGS) entry which is preliminary data.</text>
</comment>
<dbReference type="InterPro" id="IPR000835">
    <property type="entry name" value="HTH_MarR-typ"/>
</dbReference>